<feature type="transmembrane region" description="Helical" evidence="1">
    <location>
        <begin position="36"/>
        <end position="58"/>
    </location>
</feature>
<dbReference type="InterPro" id="IPR002656">
    <property type="entry name" value="Acyl_transf_3_dom"/>
</dbReference>
<feature type="transmembrane region" description="Helical" evidence="1">
    <location>
        <begin position="362"/>
        <end position="381"/>
    </location>
</feature>
<keyword evidence="1" id="KW-0812">Transmembrane</keyword>
<feature type="transmembrane region" description="Helical" evidence="1">
    <location>
        <begin position="70"/>
        <end position="94"/>
    </location>
</feature>
<feature type="transmembrane region" description="Helical" evidence="1">
    <location>
        <begin position="114"/>
        <end position="133"/>
    </location>
</feature>
<protein>
    <submittedName>
        <fullName evidence="3">Acyltransferase</fullName>
    </submittedName>
</protein>
<feature type="domain" description="Acyltransferase 3" evidence="2">
    <location>
        <begin position="37"/>
        <end position="378"/>
    </location>
</feature>
<keyword evidence="4" id="KW-1185">Reference proteome</keyword>
<gene>
    <name evidence="3" type="ORF">IFO71_04005</name>
</gene>
<organism evidence="3 4">
    <name type="scientific">Pseudomarimonas arenosa</name>
    <dbReference type="NCBI Taxonomy" id="2774145"/>
    <lineage>
        <taxon>Bacteria</taxon>
        <taxon>Pseudomonadati</taxon>
        <taxon>Pseudomonadota</taxon>
        <taxon>Gammaproteobacteria</taxon>
        <taxon>Lysobacterales</taxon>
        <taxon>Lysobacteraceae</taxon>
        <taxon>Pseudomarimonas</taxon>
    </lineage>
</organism>
<reference evidence="3 4" key="1">
    <citation type="submission" date="2020-09" db="EMBL/GenBank/DDBJ databases">
        <title>Pseudoxanthomonas sp. CAU 1598 isolated from sand of Yaerae Beach.</title>
        <authorList>
            <person name="Kim W."/>
        </authorList>
    </citation>
    <scope>NUCLEOTIDE SEQUENCE [LARGE SCALE GENOMIC DNA]</scope>
    <source>
        <strain evidence="3 4">CAU 1598</strain>
    </source>
</reference>
<evidence type="ECO:0000256" key="1">
    <source>
        <dbReference type="SAM" id="Phobius"/>
    </source>
</evidence>
<feature type="transmembrane region" description="Helical" evidence="1">
    <location>
        <begin position="226"/>
        <end position="252"/>
    </location>
</feature>
<keyword evidence="3" id="KW-0012">Acyltransferase</keyword>
<dbReference type="Proteomes" id="UP000613768">
    <property type="component" value="Unassembled WGS sequence"/>
</dbReference>
<keyword evidence="1" id="KW-0472">Membrane</keyword>
<evidence type="ECO:0000313" key="3">
    <source>
        <dbReference type="EMBL" id="MBD8524900.1"/>
    </source>
</evidence>
<feature type="transmembrane region" description="Helical" evidence="1">
    <location>
        <begin position="264"/>
        <end position="285"/>
    </location>
</feature>
<dbReference type="GO" id="GO:0016020">
    <property type="term" value="C:membrane"/>
    <property type="evidence" value="ECO:0007669"/>
    <property type="project" value="TreeGrafter"/>
</dbReference>
<dbReference type="GO" id="GO:0016747">
    <property type="term" value="F:acyltransferase activity, transferring groups other than amino-acyl groups"/>
    <property type="evidence" value="ECO:0007669"/>
    <property type="project" value="InterPro"/>
</dbReference>
<dbReference type="Pfam" id="PF01757">
    <property type="entry name" value="Acyl_transf_3"/>
    <property type="match status" value="1"/>
</dbReference>
<proteinExistence type="predicted"/>
<dbReference type="EMBL" id="JACYTR010000005">
    <property type="protein sequence ID" value="MBD8524900.1"/>
    <property type="molecule type" value="Genomic_DNA"/>
</dbReference>
<dbReference type="RefSeq" id="WP_192028249.1">
    <property type="nucleotide sequence ID" value="NZ_JACYTR010000005.1"/>
</dbReference>
<comment type="caution">
    <text evidence="3">The sequence shown here is derived from an EMBL/GenBank/DDBJ whole genome shotgun (WGS) entry which is preliminary data.</text>
</comment>
<dbReference type="PANTHER" id="PTHR23028:SF131">
    <property type="entry name" value="BLR2367 PROTEIN"/>
    <property type="match status" value="1"/>
</dbReference>
<feature type="transmembrane region" description="Helical" evidence="1">
    <location>
        <begin position="338"/>
        <end position="356"/>
    </location>
</feature>
<dbReference type="GO" id="GO:0000271">
    <property type="term" value="P:polysaccharide biosynthetic process"/>
    <property type="evidence" value="ECO:0007669"/>
    <property type="project" value="TreeGrafter"/>
</dbReference>
<feature type="transmembrane region" description="Helical" evidence="1">
    <location>
        <begin position="297"/>
        <end position="317"/>
    </location>
</feature>
<evidence type="ECO:0000313" key="4">
    <source>
        <dbReference type="Proteomes" id="UP000613768"/>
    </source>
</evidence>
<accession>A0AAW3ZHK5</accession>
<keyword evidence="3" id="KW-0808">Transferase</keyword>
<dbReference type="InterPro" id="IPR050879">
    <property type="entry name" value="Acyltransferase_3"/>
</dbReference>
<evidence type="ECO:0000259" key="2">
    <source>
        <dbReference type="Pfam" id="PF01757"/>
    </source>
</evidence>
<keyword evidence="1" id="KW-1133">Transmembrane helix</keyword>
<sequence length="404" mass="44758">MGHHAATLEPLPPTPPIREVRLKTASPPPNAAAKHYVWLDALRGFAALSVLFFHLVAIGKVPLPAIGPLIWFHAGFWGVDLFFAISGAVMVISIAQLQARYGEAWRRPFWRRRVARVMPLYLLTCIAFVLFVAPEQLTAPDRLFQLITHLLMVHNWFPAAHGAINGPSWSLGVEMQFYALLLLIGGPLLRVRLALLLASCLLISLLWRFGLWWLHVRPEGADPGLLVFYVSTQLPGVLITFGGGMLAGRFALTTRSAWSWRRALLMLLPVVLAWTVVLQWILVLVTDPGQGLNQPRGLIALYGGVALAAGLSVHWALRAPNPGAALSRHSKRLGDLSYGIYLWHMGVLLLAQRWLADTPWQLAAVVVIATFALSALSWHWLERPVMRWARGHRSTAPAVGKGPW</sequence>
<feature type="transmembrane region" description="Helical" evidence="1">
    <location>
        <begin position="168"/>
        <end position="186"/>
    </location>
</feature>
<dbReference type="AlphaFoldDB" id="A0AAW3ZHK5"/>
<name>A0AAW3ZHK5_9GAMM</name>
<dbReference type="PANTHER" id="PTHR23028">
    <property type="entry name" value="ACETYLTRANSFERASE"/>
    <property type="match status" value="1"/>
</dbReference>
<feature type="transmembrane region" description="Helical" evidence="1">
    <location>
        <begin position="193"/>
        <end position="214"/>
    </location>
</feature>